<dbReference type="PANTHER" id="PTHR37984:SF5">
    <property type="entry name" value="PROTEIN NYNRIN-LIKE"/>
    <property type="match status" value="1"/>
</dbReference>
<reference evidence="2" key="1">
    <citation type="journal article" date="2022" name="Int. J. Mol. Sci.">
        <title>Draft Genome of Tanacetum Coccineum: Genomic Comparison of Closely Related Tanacetum-Family Plants.</title>
        <authorList>
            <person name="Yamashiro T."/>
            <person name="Shiraishi A."/>
            <person name="Nakayama K."/>
            <person name="Satake H."/>
        </authorList>
    </citation>
    <scope>NUCLEOTIDE SEQUENCE</scope>
</reference>
<dbReference type="PANTHER" id="PTHR37984">
    <property type="entry name" value="PROTEIN CBG26694"/>
    <property type="match status" value="1"/>
</dbReference>
<dbReference type="SUPFAM" id="SSF56672">
    <property type="entry name" value="DNA/RNA polymerases"/>
    <property type="match status" value="1"/>
</dbReference>
<dbReference type="InterPro" id="IPR043502">
    <property type="entry name" value="DNA/RNA_pol_sf"/>
</dbReference>
<gene>
    <name evidence="2" type="ORF">Tco_1006876</name>
</gene>
<dbReference type="Gene3D" id="3.30.70.270">
    <property type="match status" value="1"/>
</dbReference>
<comment type="caution">
    <text evidence="2">The sequence shown here is derived from an EMBL/GenBank/DDBJ whole genome shotgun (WGS) entry which is preliminary data.</text>
</comment>
<dbReference type="EMBL" id="BQNB010017453">
    <property type="protein sequence ID" value="GJT63343.1"/>
    <property type="molecule type" value="Genomic_DNA"/>
</dbReference>
<feature type="compositionally biased region" description="Polar residues" evidence="1">
    <location>
        <begin position="164"/>
        <end position="185"/>
    </location>
</feature>
<evidence type="ECO:0008006" key="4">
    <source>
        <dbReference type="Google" id="ProtNLM"/>
    </source>
</evidence>
<protein>
    <recommendedName>
        <fullName evidence="4">Reverse transcriptase domain-containing protein</fullName>
    </recommendedName>
</protein>
<feature type="region of interest" description="Disordered" evidence="1">
    <location>
        <begin position="160"/>
        <end position="185"/>
    </location>
</feature>
<dbReference type="InterPro" id="IPR050951">
    <property type="entry name" value="Retrovirus_Pol_polyprotein"/>
</dbReference>
<evidence type="ECO:0000313" key="2">
    <source>
        <dbReference type="EMBL" id="GJT63343.1"/>
    </source>
</evidence>
<accession>A0ABQ5FJ41</accession>
<sequence length="185" mass="20108">MLIADITETFDNLRRINMKLNPKKCSFGVEEGKFLGYMVTSKGIRANPKKTKGIADMQSPLTLKEMQSLSGIKSIPINEAIHRGATVINHSCEGGNVVCVSGSGNRGRERGIANGKKRKTVSGTQCQQDIERGRKKLCLHGKVGFVIATHVVEITKVLRGSPHQGHNGSNAEADTEQSPSVRETR</sequence>
<reference evidence="2" key="2">
    <citation type="submission" date="2022-01" db="EMBL/GenBank/DDBJ databases">
        <authorList>
            <person name="Yamashiro T."/>
            <person name="Shiraishi A."/>
            <person name="Satake H."/>
            <person name="Nakayama K."/>
        </authorList>
    </citation>
    <scope>NUCLEOTIDE SEQUENCE</scope>
</reference>
<evidence type="ECO:0000256" key="1">
    <source>
        <dbReference type="SAM" id="MobiDB-lite"/>
    </source>
</evidence>
<dbReference type="Proteomes" id="UP001151760">
    <property type="component" value="Unassembled WGS sequence"/>
</dbReference>
<organism evidence="2 3">
    <name type="scientific">Tanacetum coccineum</name>
    <dbReference type="NCBI Taxonomy" id="301880"/>
    <lineage>
        <taxon>Eukaryota</taxon>
        <taxon>Viridiplantae</taxon>
        <taxon>Streptophyta</taxon>
        <taxon>Embryophyta</taxon>
        <taxon>Tracheophyta</taxon>
        <taxon>Spermatophyta</taxon>
        <taxon>Magnoliopsida</taxon>
        <taxon>eudicotyledons</taxon>
        <taxon>Gunneridae</taxon>
        <taxon>Pentapetalae</taxon>
        <taxon>asterids</taxon>
        <taxon>campanulids</taxon>
        <taxon>Asterales</taxon>
        <taxon>Asteraceae</taxon>
        <taxon>Asteroideae</taxon>
        <taxon>Anthemideae</taxon>
        <taxon>Anthemidinae</taxon>
        <taxon>Tanacetum</taxon>
    </lineage>
</organism>
<name>A0ABQ5FJ41_9ASTR</name>
<evidence type="ECO:0000313" key="3">
    <source>
        <dbReference type="Proteomes" id="UP001151760"/>
    </source>
</evidence>
<dbReference type="InterPro" id="IPR043128">
    <property type="entry name" value="Rev_trsase/Diguanyl_cyclase"/>
</dbReference>
<keyword evidence="3" id="KW-1185">Reference proteome</keyword>
<proteinExistence type="predicted"/>